<protein>
    <submittedName>
        <fullName evidence="1">Uncharacterized protein</fullName>
    </submittedName>
</protein>
<proteinExistence type="predicted"/>
<dbReference type="STRING" id="765440.A0A0C3FAA9"/>
<dbReference type="Proteomes" id="UP000054166">
    <property type="component" value="Unassembled WGS sequence"/>
</dbReference>
<evidence type="ECO:0000313" key="1">
    <source>
        <dbReference type="EMBL" id="KIM76656.1"/>
    </source>
</evidence>
<dbReference type="EMBL" id="KN833032">
    <property type="protein sequence ID" value="KIM76656.1"/>
    <property type="molecule type" value="Genomic_DNA"/>
</dbReference>
<organism evidence="1 2">
    <name type="scientific">Piloderma croceum (strain F 1598)</name>
    <dbReference type="NCBI Taxonomy" id="765440"/>
    <lineage>
        <taxon>Eukaryota</taxon>
        <taxon>Fungi</taxon>
        <taxon>Dikarya</taxon>
        <taxon>Basidiomycota</taxon>
        <taxon>Agaricomycotina</taxon>
        <taxon>Agaricomycetes</taxon>
        <taxon>Agaricomycetidae</taxon>
        <taxon>Atheliales</taxon>
        <taxon>Atheliaceae</taxon>
        <taxon>Piloderma</taxon>
    </lineage>
</organism>
<dbReference type="OrthoDB" id="3221862at2759"/>
<dbReference type="AlphaFoldDB" id="A0A0C3FAA9"/>
<gene>
    <name evidence="1" type="ORF">PILCRDRAFT_12543</name>
</gene>
<keyword evidence="2" id="KW-1185">Reference proteome</keyword>
<accession>A0A0C3FAA9</accession>
<reference evidence="2" key="2">
    <citation type="submission" date="2015-01" db="EMBL/GenBank/DDBJ databases">
        <title>Evolutionary Origins and Diversification of the Mycorrhizal Mutualists.</title>
        <authorList>
            <consortium name="DOE Joint Genome Institute"/>
            <consortium name="Mycorrhizal Genomics Consortium"/>
            <person name="Kohler A."/>
            <person name="Kuo A."/>
            <person name="Nagy L.G."/>
            <person name="Floudas D."/>
            <person name="Copeland A."/>
            <person name="Barry K.W."/>
            <person name="Cichocki N."/>
            <person name="Veneault-Fourrey C."/>
            <person name="LaButti K."/>
            <person name="Lindquist E.A."/>
            <person name="Lipzen A."/>
            <person name="Lundell T."/>
            <person name="Morin E."/>
            <person name="Murat C."/>
            <person name="Riley R."/>
            <person name="Ohm R."/>
            <person name="Sun H."/>
            <person name="Tunlid A."/>
            <person name="Henrissat B."/>
            <person name="Grigoriev I.V."/>
            <person name="Hibbett D.S."/>
            <person name="Martin F."/>
        </authorList>
    </citation>
    <scope>NUCLEOTIDE SEQUENCE [LARGE SCALE GENOMIC DNA]</scope>
    <source>
        <strain evidence="2">F 1598</strain>
    </source>
</reference>
<dbReference type="HOGENOM" id="CLU_154978_0_0_1"/>
<sequence length="94" mass="10433">MEEEDGTTEGPCPFVVRGLTGEEFSTKTIKTIKAIALQHLTSEGKILAIGHAEIPESIYGNPQLFPSMLPWLFPYGLGGIGQIEHNFRKIHIFH</sequence>
<name>A0A0C3FAA9_PILCF</name>
<reference evidence="1 2" key="1">
    <citation type="submission" date="2014-04" db="EMBL/GenBank/DDBJ databases">
        <authorList>
            <consortium name="DOE Joint Genome Institute"/>
            <person name="Kuo A."/>
            <person name="Tarkka M."/>
            <person name="Buscot F."/>
            <person name="Kohler A."/>
            <person name="Nagy L.G."/>
            <person name="Floudas D."/>
            <person name="Copeland A."/>
            <person name="Barry K.W."/>
            <person name="Cichocki N."/>
            <person name="Veneault-Fourrey C."/>
            <person name="LaButti K."/>
            <person name="Lindquist E.A."/>
            <person name="Lipzen A."/>
            <person name="Lundell T."/>
            <person name="Morin E."/>
            <person name="Murat C."/>
            <person name="Sun H."/>
            <person name="Tunlid A."/>
            <person name="Henrissat B."/>
            <person name="Grigoriev I.V."/>
            <person name="Hibbett D.S."/>
            <person name="Martin F."/>
            <person name="Nordberg H.P."/>
            <person name="Cantor M.N."/>
            <person name="Hua S.X."/>
        </authorList>
    </citation>
    <scope>NUCLEOTIDE SEQUENCE [LARGE SCALE GENOMIC DNA]</scope>
    <source>
        <strain evidence="1 2">F 1598</strain>
    </source>
</reference>
<evidence type="ECO:0000313" key="2">
    <source>
        <dbReference type="Proteomes" id="UP000054166"/>
    </source>
</evidence>
<dbReference type="InParanoid" id="A0A0C3FAA9"/>